<evidence type="ECO:0000313" key="1">
    <source>
        <dbReference type="EMBL" id="GLQ94429.1"/>
    </source>
</evidence>
<name>A0ABQ5XVS3_9GAMM</name>
<evidence type="ECO:0000313" key="2">
    <source>
        <dbReference type="Proteomes" id="UP001156670"/>
    </source>
</evidence>
<gene>
    <name evidence="1" type="ORF">GCM10007901_33810</name>
</gene>
<comment type="caution">
    <text evidence="1">The sequence shown here is derived from an EMBL/GenBank/DDBJ whole genome shotgun (WGS) entry which is preliminary data.</text>
</comment>
<reference evidence="2" key="1">
    <citation type="journal article" date="2019" name="Int. J. Syst. Evol. Microbiol.">
        <title>The Global Catalogue of Microorganisms (GCM) 10K type strain sequencing project: providing services to taxonomists for standard genome sequencing and annotation.</title>
        <authorList>
            <consortium name="The Broad Institute Genomics Platform"/>
            <consortium name="The Broad Institute Genome Sequencing Center for Infectious Disease"/>
            <person name="Wu L."/>
            <person name="Ma J."/>
        </authorList>
    </citation>
    <scope>NUCLEOTIDE SEQUENCE [LARGE SCALE GENOMIC DNA]</scope>
    <source>
        <strain evidence="2">NBRC 111980</strain>
    </source>
</reference>
<organism evidence="1 2">
    <name type="scientific">Dyella acidisoli</name>
    <dbReference type="NCBI Taxonomy" id="1867834"/>
    <lineage>
        <taxon>Bacteria</taxon>
        <taxon>Pseudomonadati</taxon>
        <taxon>Pseudomonadota</taxon>
        <taxon>Gammaproteobacteria</taxon>
        <taxon>Lysobacterales</taxon>
        <taxon>Rhodanobacteraceae</taxon>
        <taxon>Dyella</taxon>
    </lineage>
</organism>
<dbReference type="Proteomes" id="UP001156670">
    <property type="component" value="Unassembled WGS sequence"/>
</dbReference>
<dbReference type="EMBL" id="BSOB01000046">
    <property type="protein sequence ID" value="GLQ94429.1"/>
    <property type="molecule type" value="Genomic_DNA"/>
</dbReference>
<accession>A0ABQ5XVS3</accession>
<protein>
    <submittedName>
        <fullName evidence="1">Uncharacterized protein</fullName>
    </submittedName>
</protein>
<keyword evidence="2" id="KW-1185">Reference proteome</keyword>
<sequence>MSAQPKSVASTLLPVWEVRYASINDYAMVISLDDYESLVGQFRIDGTPKNWMDRPLVGFVDSKRRKNKCPPADVRRWSPKFW</sequence>
<proteinExistence type="predicted"/>